<dbReference type="GO" id="GO:0002183">
    <property type="term" value="P:cytoplasmic translational initiation"/>
    <property type="evidence" value="ECO:0007669"/>
    <property type="project" value="TreeGrafter"/>
</dbReference>
<proteinExistence type="inferred from homology"/>
<dbReference type="InterPro" id="IPR036322">
    <property type="entry name" value="WD40_repeat_dom_sf"/>
</dbReference>
<organism evidence="10 11">
    <name type="scientific">Cafeteria roenbergensis</name>
    <name type="common">Marine flagellate</name>
    <dbReference type="NCBI Taxonomy" id="33653"/>
    <lineage>
        <taxon>Eukaryota</taxon>
        <taxon>Sar</taxon>
        <taxon>Stramenopiles</taxon>
        <taxon>Bigyra</taxon>
        <taxon>Opalozoa</taxon>
        <taxon>Bicosoecida</taxon>
        <taxon>Cafeteriaceae</taxon>
        <taxon>Cafeteria</taxon>
    </lineage>
</organism>
<keyword evidence="1" id="KW-0963">Cytoplasm</keyword>
<evidence type="ECO:0000256" key="1">
    <source>
        <dbReference type="ARBA" id="ARBA00022490"/>
    </source>
</evidence>
<name>A0A5A8DJ12_CAFRO</name>
<dbReference type="InterPro" id="IPR001680">
    <property type="entry name" value="WD40_rpt"/>
</dbReference>
<comment type="similarity">
    <text evidence="6">Belongs to the WD repeat STRAP family.</text>
</comment>
<dbReference type="InterPro" id="IPR027525">
    <property type="entry name" value="eIF3i"/>
</dbReference>
<dbReference type="GO" id="GO:0071541">
    <property type="term" value="C:eukaryotic translation initiation factor 3 complex, eIF3m"/>
    <property type="evidence" value="ECO:0007669"/>
    <property type="project" value="TreeGrafter"/>
</dbReference>
<dbReference type="InterPro" id="IPR015943">
    <property type="entry name" value="WD40/YVTN_repeat-like_dom_sf"/>
</dbReference>
<keyword evidence="4" id="KW-0677">Repeat</keyword>
<reference evidence="11 12" key="1">
    <citation type="submission" date="2019-07" db="EMBL/GenBank/DDBJ databases">
        <title>Genomes of Cafeteria roenbergensis.</title>
        <authorList>
            <person name="Fischer M.G."/>
            <person name="Hackl T."/>
            <person name="Roman M."/>
        </authorList>
    </citation>
    <scope>NUCLEOTIDE SEQUENCE [LARGE SCALE GENOMIC DNA]</scope>
    <source>
        <strain evidence="9 12">Cflag</strain>
        <strain evidence="10 11">E4-10P</strain>
    </source>
</reference>
<feature type="repeat" description="WD" evidence="8">
    <location>
        <begin position="80"/>
        <end position="121"/>
    </location>
</feature>
<dbReference type="GO" id="GO:0003743">
    <property type="term" value="F:translation initiation factor activity"/>
    <property type="evidence" value="ECO:0007669"/>
    <property type="project" value="UniProtKB-KW"/>
</dbReference>
<evidence type="ECO:0000256" key="5">
    <source>
        <dbReference type="ARBA" id="ARBA00022917"/>
    </source>
</evidence>
<evidence type="ECO:0000313" key="10">
    <source>
        <dbReference type="EMBL" id="KAA0165386.1"/>
    </source>
</evidence>
<dbReference type="PRINTS" id="PR00320">
    <property type="entry name" value="GPROTEINBRPT"/>
</dbReference>
<dbReference type="Proteomes" id="UP000322899">
    <property type="component" value="Unassembled WGS sequence"/>
</dbReference>
<dbReference type="PROSITE" id="PS50294">
    <property type="entry name" value="WD_REPEATS_REGION"/>
    <property type="match status" value="4"/>
</dbReference>
<evidence type="ECO:0000313" key="12">
    <source>
        <dbReference type="Proteomes" id="UP000325113"/>
    </source>
</evidence>
<dbReference type="SUPFAM" id="SSF50978">
    <property type="entry name" value="WD40 repeat-like"/>
    <property type="match status" value="1"/>
</dbReference>
<evidence type="ECO:0000256" key="4">
    <source>
        <dbReference type="ARBA" id="ARBA00022737"/>
    </source>
</evidence>
<keyword evidence="2" id="KW-0396">Initiation factor</keyword>
<protein>
    <recommendedName>
        <fullName evidence="7">Serine-threonine kinase receptor-associated protein</fullName>
    </recommendedName>
</protein>
<dbReference type="PROSITE" id="PS00678">
    <property type="entry name" value="WD_REPEATS_1"/>
    <property type="match status" value="1"/>
</dbReference>
<feature type="repeat" description="WD" evidence="8">
    <location>
        <begin position="342"/>
        <end position="372"/>
    </location>
</feature>
<feature type="repeat" description="WD" evidence="8">
    <location>
        <begin position="38"/>
        <end position="79"/>
    </location>
</feature>
<keyword evidence="5" id="KW-0648">Protein biosynthesis</keyword>
<dbReference type="CDD" id="cd00200">
    <property type="entry name" value="WD40"/>
    <property type="match status" value="1"/>
</dbReference>
<dbReference type="PANTHER" id="PTHR19877:SF1">
    <property type="entry name" value="EUKARYOTIC TRANSLATION INITIATION FACTOR 3 SUBUNIT I"/>
    <property type="match status" value="1"/>
</dbReference>
<evidence type="ECO:0000313" key="11">
    <source>
        <dbReference type="Proteomes" id="UP000322899"/>
    </source>
</evidence>
<gene>
    <name evidence="10" type="ORF">FNF27_07669</name>
    <name evidence="9" type="ORF">FNF31_06802</name>
</gene>
<dbReference type="Pfam" id="PF24805">
    <property type="entry name" value="EIF3I"/>
    <property type="match status" value="1"/>
</dbReference>
<dbReference type="InterPro" id="IPR020472">
    <property type="entry name" value="WD40_PAC1"/>
</dbReference>
<dbReference type="PROSITE" id="PS50082">
    <property type="entry name" value="WD_REPEATS_2"/>
    <property type="match status" value="4"/>
</dbReference>
<evidence type="ECO:0000256" key="8">
    <source>
        <dbReference type="PROSITE-ProRule" id="PRU00221"/>
    </source>
</evidence>
<dbReference type="GO" id="GO:0003723">
    <property type="term" value="F:RNA binding"/>
    <property type="evidence" value="ECO:0007669"/>
    <property type="project" value="TreeGrafter"/>
</dbReference>
<sequence>MSGSGAASAASAAAAGSGDAAPSSRYGLTDDEIKPMMLKGHERAITYLAFNADGDLLVSAAREPTIVLWSATTGERLGTYEGHVGAVQHVDLSPDSTLMLSASGDATVRLWEVETGVCKHIINLDPAPARCVAWSPDMTRFAVAADGFGASLFARVLVYKFPGADNMHELGEPICVIHNGPTEVDEEEDSTARKQRLREKASILAWLPPLEGYCDEETDGLLVGREGGTLTVYDPATGSKLDEPVYAHEDVVTSIRFNRDRTLFVTSSADKSVKLWDTRSLAELRVFNVDTMMNGCAISPIRPHVLMAGGQEARNVTTTAASAGRFETRIHHVVGGEELARIPGHFGTVNSIDVSPDGRSLATGGEDGYVRLNFLPPGYFRLGEDEDLRDPAVAVALEAFMHAAAEIVDDPTLPSVFDDEAATEEGFAAAEQAYDEAAAASIDTAAVAAAAAAASS</sequence>
<evidence type="ECO:0000256" key="7">
    <source>
        <dbReference type="ARBA" id="ARBA00040390"/>
    </source>
</evidence>
<dbReference type="OrthoDB" id="24966at2759"/>
<dbReference type="EMBL" id="VLTO01000095">
    <property type="protein sequence ID" value="KAA0165386.1"/>
    <property type="molecule type" value="Genomic_DNA"/>
</dbReference>
<dbReference type="Proteomes" id="UP000325113">
    <property type="component" value="Unassembled WGS sequence"/>
</dbReference>
<evidence type="ECO:0000256" key="2">
    <source>
        <dbReference type="ARBA" id="ARBA00022540"/>
    </source>
</evidence>
<accession>A0A5A8DJ12</accession>
<dbReference type="PANTHER" id="PTHR19877">
    <property type="entry name" value="EUKARYOTIC TRANSLATION INITIATION FACTOR 3 SUBUNIT I"/>
    <property type="match status" value="1"/>
</dbReference>
<feature type="repeat" description="WD" evidence="8">
    <location>
        <begin position="245"/>
        <end position="286"/>
    </location>
</feature>
<evidence type="ECO:0000256" key="3">
    <source>
        <dbReference type="ARBA" id="ARBA00022574"/>
    </source>
</evidence>
<dbReference type="Gene3D" id="2.130.10.10">
    <property type="entry name" value="YVTN repeat-like/Quinoprotein amine dehydrogenase"/>
    <property type="match status" value="1"/>
</dbReference>
<dbReference type="AlphaFoldDB" id="A0A5A8DJ12"/>
<evidence type="ECO:0000256" key="6">
    <source>
        <dbReference type="ARBA" id="ARBA00038394"/>
    </source>
</evidence>
<keyword evidence="3 8" id="KW-0853">WD repeat</keyword>
<dbReference type="EMBL" id="VLTM01000113">
    <property type="protein sequence ID" value="KAA0151633.1"/>
    <property type="molecule type" value="Genomic_DNA"/>
</dbReference>
<dbReference type="InterPro" id="IPR019775">
    <property type="entry name" value="WD40_repeat_CS"/>
</dbReference>
<comment type="caution">
    <text evidence="10">The sequence shown here is derived from an EMBL/GenBank/DDBJ whole genome shotgun (WGS) entry which is preliminary data.</text>
</comment>
<evidence type="ECO:0000313" key="9">
    <source>
        <dbReference type="EMBL" id="KAA0151633.1"/>
    </source>
</evidence>
<dbReference type="SMART" id="SM00320">
    <property type="entry name" value="WD40"/>
    <property type="match status" value="5"/>
</dbReference>